<evidence type="ECO:0000313" key="2">
    <source>
        <dbReference type="Proteomes" id="UP000015523"/>
    </source>
</evidence>
<sequence length="145" mass="15716">MTAGYSGTPLAKKLSLKPGQRAWWDGIPGSVAKEIGDSGVVLLPLPEPPIDAGHIFVTHRADMEAKIVMLRPLLAPTGFLWVSWPKKASKVQTDISEDVIRATILPTTDLVDVKVCAVDAVWSGLKLMIRKAARQAPSVTRPNRI</sequence>
<gene>
    <name evidence="1" type="ORF">M529_11305</name>
</gene>
<dbReference type="AlphaFoldDB" id="T0KF81"/>
<dbReference type="Proteomes" id="UP000015523">
    <property type="component" value="Unassembled WGS sequence"/>
</dbReference>
<protein>
    <recommendedName>
        <fullName evidence="3">DUF3052 domain-containing protein</fullName>
    </recommendedName>
</protein>
<accession>T0KF81</accession>
<dbReference type="STRING" id="1346791.M529_11305"/>
<dbReference type="OrthoDB" id="9800461at2"/>
<dbReference type="PATRIC" id="fig|1346791.3.peg.2174"/>
<proteinExistence type="predicted"/>
<dbReference type="EMBL" id="AUWY01000078">
    <property type="protein sequence ID" value="EQB32068.1"/>
    <property type="molecule type" value="Genomic_DNA"/>
</dbReference>
<dbReference type="RefSeq" id="WP_021318063.1">
    <property type="nucleotide sequence ID" value="NZ_AUWY01000078.1"/>
</dbReference>
<comment type="caution">
    <text evidence="1">The sequence shown here is derived from an EMBL/GenBank/DDBJ whole genome shotgun (WGS) entry which is preliminary data.</text>
</comment>
<evidence type="ECO:0000313" key="1">
    <source>
        <dbReference type="EMBL" id="EQB32068.1"/>
    </source>
</evidence>
<reference evidence="1 2" key="1">
    <citation type="journal article" date="2013" name="Genome Announc.">
        <title>Draft Genome Sequence of Sphingobium ummariense Strain RL-3, a Hexachlorocyclohexane-Degrading Bacterium.</title>
        <authorList>
            <person name="Kohli P."/>
            <person name="Dua A."/>
            <person name="Sangwan N."/>
            <person name="Oldach P."/>
            <person name="Khurana J.P."/>
            <person name="Lal R."/>
        </authorList>
    </citation>
    <scope>NUCLEOTIDE SEQUENCE [LARGE SCALE GENOMIC DNA]</scope>
    <source>
        <strain evidence="1 2">RL-3</strain>
    </source>
</reference>
<name>T0KF81_9SPHN</name>
<dbReference type="eggNOG" id="ENOG5032SHK">
    <property type="taxonomic scope" value="Bacteria"/>
</dbReference>
<organism evidence="1 2">
    <name type="scientific">Sphingobium ummariense RL-3</name>
    <dbReference type="NCBI Taxonomy" id="1346791"/>
    <lineage>
        <taxon>Bacteria</taxon>
        <taxon>Pseudomonadati</taxon>
        <taxon>Pseudomonadota</taxon>
        <taxon>Alphaproteobacteria</taxon>
        <taxon>Sphingomonadales</taxon>
        <taxon>Sphingomonadaceae</taxon>
        <taxon>Sphingobium</taxon>
    </lineage>
</organism>
<keyword evidence="2" id="KW-1185">Reference proteome</keyword>
<evidence type="ECO:0008006" key="3">
    <source>
        <dbReference type="Google" id="ProtNLM"/>
    </source>
</evidence>